<sequence>MSDHPYATDSSLVFLAFLTALYLGAAFYQQANLQRGWNLWRIVAWLAGSATLALALLPHDLPFPGGDFRKHMLQHLLLGMLAPLGLVMAAPVTLALRTVPTGWGRLITRVLRSKAFRIWANPITALVLDMGGMAALYFTPLYMAIMMHPGLLYFVHFHFVAAGCLYTWVIAGPDPAPHRASVPQRLIILGVAVVLHSILAQMLYAGIHVTVPAPADQIRRAAELMYYGGDITEMLLAFTLVSTWRPVRSNRAGILDKALEQEAFRHAKKINCRHGMPSFPTLQDLNIFSTDR</sequence>
<feature type="transmembrane region" description="Helical" evidence="6">
    <location>
        <begin position="39"/>
        <end position="57"/>
    </location>
</feature>
<keyword evidence="8" id="KW-1185">Reference proteome</keyword>
<protein>
    <recommendedName>
        <fullName evidence="9">Cytochrome c oxidase assembly protein</fullName>
    </recommendedName>
</protein>
<evidence type="ECO:0008006" key="9">
    <source>
        <dbReference type="Google" id="ProtNLM"/>
    </source>
</evidence>
<comment type="subcellular location">
    <subcellularLocation>
        <location evidence="1">Cell membrane</location>
        <topology evidence="1">Multi-pass membrane protein</topology>
    </subcellularLocation>
</comment>
<evidence type="ECO:0000256" key="1">
    <source>
        <dbReference type="ARBA" id="ARBA00004651"/>
    </source>
</evidence>
<dbReference type="InterPro" id="IPR019108">
    <property type="entry name" value="Caa3_assmbl_CtaG-rel"/>
</dbReference>
<dbReference type="GO" id="GO:0005886">
    <property type="term" value="C:plasma membrane"/>
    <property type="evidence" value="ECO:0007669"/>
    <property type="project" value="UniProtKB-SubCell"/>
</dbReference>
<dbReference type="RefSeq" id="WP_084712260.1">
    <property type="nucleotide sequence ID" value="NZ_BALE01000029.1"/>
</dbReference>
<keyword evidence="3 6" id="KW-0812">Transmembrane</keyword>
<keyword evidence="5 6" id="KW-0472">Membrane</keyword>
<dbReference type="EMBL" id="BALE01000029">
    <property type="protein sequence ID" value="GAN54765.1"/>
    <property type="molecule type" value="Genomic_DNA"/>
</dbReference>
<evidence type="ECO:0000256" key="5">
    <source>
        <dbReference type="ARBA" id="ARBA00023136"/>
    </source>
</evidence>
<proteinExistence type="predicted"/>
<organism evidence="7 8">
    <name type="scientific">Tanticharoenia sakaeratensis NBRC 103193</name>
    <dbReference type="NCBI Taxonomy" id="1231623"/>
    <lineage>
        <taxon>Bacteria</taxon>
        <taxon>Pseudomonadati</taxon>
        <taxon>Pseudomonadota</taxon>
        <taxon>Alphaproteobacteria</taxon>
        <taxon>Acetobacterales</taxon>
        <taxon>Acetobacteraceae</taxon>
        <taxon>Tanticharoenia</taxon>
    </lineage>
</organism>
<evidence type="ECO:0000256" key="4">
    <source>
        <dbReference type="ARBA" id="ARBA00022989"/>
    </source>
</evidence>
<feature type="transmembrane region" description="Helical" evidence="6">
    <location>
        <begin position="6"/>
        <end position="27"/>
    </location>
</feature>
<dbReference type="STRING" id="1231623.Tasa_029_038"/>
<feature type="transmembrane region" description="Helical" evidence="6">
    <location>
        <begin position="118"/>
        <end position="139"/>
    </location>
</feature>
<gene>
    <name evidence="7" type="ORF">Tasa_029_038</name>
</gene>
<feature type="transmembrane region" description="Helical" evidence="6">
    <location>
        <begin position="77"/>
        <end position="97"/>
    </location>
</feature>
<evidence type="ECO:0000313" key="7">
    <source>
        <dbReference type="EMBL" id="GAN54765.1"/>
    </source>
</evidence>
<feature type="transmembrane region" description="Helical" evidence="6">
    <location>
        <begin position="224"/>
        <end position="244"/>
    </location>
</feature>
<keyword evidence="2" id="KW-1003">Cell membrane</keyword>
<feature type="transmembrane region" description="Helical" evidence="6">
    <location>
        <begin position="185"/>
        <end position="204"/>
    </location>
</feature>
<evidence type="ECO:0000313" key="8">
    <source>
        <dbReference type="Proteomes" id="UP000032679"/>
    </source>
</evidence>
<dbReference type="OrthoDB" id="5024156at2"/>
<accession>A0A0D6MMZ5</accession>
<reference evidence="7 8" key="1">
    <citation type="submission" date="2012-10" db="EMBL/GenBank/DDBJ databases">
        <title>Genome sequencing of Tanticharoenia sakaeratensis NBRC 103193.</title>
        <authorList>
            <person name="Azuma Y."/>
            <person name="Hadano H."/>
            <person name="Hirakawa H."/>
            <person name="Matsushita K."/>
        </authorList>
    </citation>
    <scope>NUCLEOTIDE SEQUENCE [LARGE SCALE GENOMIC DNA]</scope>
    <source>
        <strain evidence="7 8">NBRC 103193</strain>
    </source>
</reference>
<dbReference type="Pfam" id="PF09678">
    <property type="entry name" value="Caa3_CtaG"/>
    <property type="match status" value="1"/>
</dbReference>
<feature type="transmembrane region" description="Helical" evidence="6">
    <location>
        <begin position="151"/>
        <end position="173"/>
    </location>
</feature>
<keyword evidence="4 6" id="KW-1133">Transmembrane helix</keyword>
<dbReference type="AlphaFoldDB" id="A0A0D6MMZ5"/>
<dbReference type="Proteomes" id="UP000032679">
    <property type="component" value="Unassembled WGS sequence"/>
</dbReference>
<name>A0A0D6MMZ5_9PROT</name>
<comment type="caution">
    <text evidence="7">The sequence shown here is derived from an EMBL/GenBank/DDBJ whole genome shotgun (WGS) entry which is preliminary data.</text>
</comment>
<evidence type="ECO:0000256" key="2">
    <source>
        <dbReference type="ARBA" id="ARBA00022475"/>
    </source>
</evidence>
<evidence type="ECO:0000256" key="6">
    <source>
        <dbReference type="SAM" id="Phobius"/>
    </source>
</evidence>
<evidence type="ECO:0000256" key="3">
    <source>
        <dbReference type="ARBA" id="ARBA00022692"/>
    </source>
</evidence>